<organism evidence="1 2">
    <name type="scientific">Callosobruchus maculatus</name>
    <name type="common">Southern cowpea weevil</name>
    <name type="synonym">Pulse bruchid</name>
    <dbReference type="NCBI Taxonomy" id="64391"/>
    <lineage>
        <taxon>Eukaryota</taxon>
        <taxon>Metazoa</taxon>
        <taxon>Ecdysozoa</taxon>
        <taxon>Arthropoda</taxon>
        <taxon>Hexapoda</taxon>
        <taxon>Insecta</taxon>
        <taxon>Pterygota</taxon>
        <taxon>Neoptera</taxon>
        <taxon>Endopterygota</taxon>
        <taxon>Coleoptera</taxon>
        <taxon>Polyphaga</taxon>
        <taxon>Cucujiformia</taxon>
        <taxon>Chrysomeloidea</taxon>
        <taxon>Chrysomelidae</taxon>
        <taxon>Bruchinae</taxon>
        <taxon>Bruchini</taxon>
        <taxon>Callosobruchus</taxon>
    </lineage>
</organism>
<evidence type="ECO:0000313" key="2">
    <source>
        <dbReference type="Proteomes" id="UP000410492"/>
    </source>
</evidence>
<evidence type="ECO:0000313" key="1">
    <source>
        <dbReference type="EMBL" id="VEN34022.1"/>
    </source>
</evidence>
<reference evidence="1 2" key="1">
    <citation type="submission" date="2019-01" db="EMBL/GenBank/DDBJ databases">
        <authorList>
            <person name="Sayadi A."/>
        </authorList>
    </citation>
    <scope>NUCLEOTIDE SEQUENCE [LARGE SCALE GENOMIC DNA]</scope>
</reference>
<protein>
    <submittedName>
        <fullName evidence="1">Uncharacterized protein</fullName>
    </submittedName>
</protein>
<accession>A0A653BEK1</accession>
<dbReference type="EMBL" id="CAACVG010000389">
    <property type="protein sequence ID" value="VEN34022.1"/>
    <property type="molecule type" value="Genomic_DNA"/>
</dbReference>
<dbReference type="Proteomes" id="UP000410492">
    <property type="component" value="Unassembled WGS sequence"/>
</dbReference>
<gene>
    <name evidence="1" type="ORF">CALMAC_LOCUS363</name>
</gene>
<sequence>MSGLFNLNMKKVLFPEDSNVNEDVQWKELLRS</sequence>
<name>A0A653BEK1_CALMS</name>
<proteinExistence type="predicted"/>
<keyword evidence="2" id="KW-1185">Reference proteome</keyword>
<feature type="non-terminal residue" evidence="1">
    <location>
        <position position="32"/>
    </location>
</feature>
<dbReference type="AlphaFoldDB" id="A0A653BEK1"/>